<dbReference type="PANTHER" id="PTHR37248">
    <property type="entry name" value="TRANSLATION INITIATION FACTOR"/>
    <property type="match status" value="1"/>
</dbReference>
<reference evidence="1 2" key="1">
    <citation type="journal article" date="2022" name="Nat. Plants">
        <title>Genomes of leafy and leafless Platanthera orchids illuminate the evolution of mycoheterotrophy.</title>
        <authorList>
            <person name="Li M.H."/>
            <person name="Liu K.W."/>
            <person name="Li Z."/>
            <person name="Lu H.C."/>
            <person name="Ye Q.L."/>
            <person name="Zhang D."/>
            <person name="Wang J.Y."/>
            <person name="Li Y.F."/>
            <person name="Zhong Z.M."/>
            <person name="Liu X."/>
            <person name="Yu X."/>
            <person name="Liu D.K."/>
            <person name="Tu X.D."/>
            <person name="Liu B."/>
            <person name="Hao Y."/>
            <person name="Liao X.Y."/>
            <person name="Jiang Y.T."/>
            <person name="Sun W.H."/>
            <person name="Chen J."/>
            <person name="Chen Y.Q."/>
            <person name="Ai Y."/>
            <person name="Zhai J.W."/>
            <person name="Wu S.S."/>
            <person name="Zhou Z."/>
            <person name="Hsiao Y.Y."/>
            <person name="Wu W.L."/>
            <person name="Chen Y.Y."/>
            <person name="Lin Y.F."/>
            <person name="Hsu J.L."/>
            <person name="Li C.Y."/>
            <person name="Wang Z.W."/>
            <person name="Zhao X."/>
            <person name="Zhong W.Y."/>
            <person name="Ma X.K."/>
            <person name="Ma L."/>
            <person name="Huang J."/>
            <person name="Chen G.Z."/>
            <person name="Huang M.Z."/>
            <person name="Huang L."/>
            <person name="Peng D.H."/>
            <person name="Luo Y.B."/>
            <person name="Zou S.Q."/>
            <person name="Chen S.P."/>
            <person name="Lan S."/>
            <person name="Tsai W.C."/>
            <person name="Van de Peer Y."/>
            <person name="Liu Z.J."/>
        </authorList>
    </citation>
    <scope>NUCLEOTIDE SEQUENCE [LARGE SCALE GENOMIC DNA]</scope>
    <source>
        <strain evidence="1">Lor287</strain>
    </source>
</reference>
<dbReference type="Proteomes" id="UP001418222">
    <property type="component" value="Unassembled WGS sequence"/>
</dbReference>
<name>A0AAP0G352_9ASPA</name>
<accession>A0AAP0G352</accession>
<dbReference type="PANTHER" id="PTHR37248:SF1">
    <property type="entry name" value="TRANSLATION INITIATION FACTOR"/>
    <property type="match status" value="1"/>
</dbReference>
<gene>
    <name evidence="1" type="ORF">KSP39_PZI013583</name>
</gene>
<keyword evidence="2" id="KW-1185">Reference proteome</keyword>
<comment type="caution">
    <text evidence="1">The sequence shown here is derived from an EMBL/GenBank/DDBJ whole genome shotgun (WGS) entry which is preliminary data.</text>
</comment>
<evidence type="ECO:0000313" key="1">
    <source>
        <dbReference type="EMBL" id="KAK8935254.1"/>
    </source>
</evidence>
<sequence length="227" mass="25048">MARAGRRKKATAKSRLNPLVTSRDGEDAAYQFQDRQKAFNHREVEVRISAIQAIQMAEVHTTLACLRVLRSYLSEEQLQTSALKFFQENLPNLLVVRNVERKIFELRRIDENCSGNELNLFLNAAGDLHCSKESANLQIPDFGSCVTALDGVSDAQMSRMSGVGDMFQTPGGTSNRLSFGLTPKTSRLPKQGEMLLSIHGSPLGVFKEDHLEAIHESEDGSQPASSG</sequence>
<organism evidence="1 2">
    <name type="scientific">Platanthera zijinensis</name>
    <dbReference type="NCBI Taxonomy" id="2320716"/>
    <lineage>
        <taxon>Eukaryota</taxon>
        <taxon>Viridiplantae</taxon>
        <taxon>Streptophyta</taxon>
        <taxon>Embryophyta</taxon>
        <taxon>Tracheophyta</taxon>
        <taxon>Spermatophyta</taxon>
        <taxon>Magnoliopsida</taxon>
        <taxon>Liliopsida</taxon>
        <taxon>Asparagales</taxon>
        <taxon>Orchidaceae</taxon>
        <taxon>Orchidoideae</taxon>
        <taxon>Orchideae</taxon>
        <taxon>Orchidinae</taxon>
        <taxon>Platanthera</taxon>
    </lineage>
</organism>
<proteinExistence type="predicted"/>
<protein>
    <submittedName>
        <fullName evidence="1">Uncharacterized protein</fullName>
    </submittedName>
</protein>
<dbReference type="AlphaFoldDB" id="A0AAP0G352"/>
<evidence type="ECO:0000313" key="2">
    <source>
        <dbReference type="Proteomes" id="UP001418222"/>
    </source>
</evidence>
<dbReference type="EMBL" id="JBBWWQ010000011">
    <property type="protein sequence ID" value="KAK8935254.1"/>
    <property type="molecule type" value="Genomic_DNA"/>
</dbReference>